<evidence type="ECO:0000259" key="1">
    <source>
        <dbReference type="Pfam" id="PF14667"/>
    </source>
</evidence>
<reference evidence="3" key="1">
    <citation type="submission" date="2017-02" db="EMBL/GenBank/DDBJ databases">
        <authorList>
            <person name="Varghese N."/>
            <person name="Submissions S."/>
        </authorList>
    </citation>
    <scope>NUCLEOTIDE SEQUENCE [LARGE SCALE GENOMIC DNA]</scope>
    <source>
        <strain evidence="3">ATCC BAA-34</strain>
    </source>
</reference>
<evidence type="ECO:0000313" key="3">
    <source>
        <dbReference type="Proteomes" id="UP000190102"/>
    </source>
</evidence>
<feature type="domain" description="Capsular polysaccharide assembling protein CapF C-terminal" evidence="1">
    <location>
        <begin position="11"/>
        <end position="85"/>
    </location>
</feature>
<dbReference type="OrthoDB" id="272049at2"/>
<protein>
    <submittedName>
        <fullName evidence="2">Cupin domain protein</fullName>
    </submittedName>
</protein>
<dbReference type="InterPro" id="IPR029303">
    <property type="entry name" value="CapF_C"/>
</dbReference>
<dbReference type="AlphaFoldDB" id="A0A1T4MMS2"/>
<sequence>MKHLEAYKQFEDSRGSFLGIVNSGHWEEINFVETSANQVRGGHYHKETRELFFIIEGDIEITISEINGGANKSFTVGPGAIFVIEPFEIHSFVCKTPCKWINVLSKRIDDQFHDIHIPSP</sequence>
<dbReference type="Pfam" id="PF14667">
    <property type="entry name" value="Polysacc_synt_C"/>
    <property type="match status" value="1"/>
</dbReference>
<dbReference type="Gene3D" id="2.60.120.10">
    <property type="entry name" value="Jelly Rolls"/>
    <property type="match status" value="1"/>
</dbReference>
<proteinExistence type="predicted"/>
<dbReference type="STRING" id="115783.SAMN02745119_01367"/>
<dbReference type="SUPFAM" id="SSF51182">
    <property type="entry name" value="RmlC-like cupins"/>
    <property type="match status" value="1"/>
</dbReference>
<keyword evidence="3" id="KW-1185">Reference proteome</keyword>
<dbReference type="EMBL" id="FUWR01000005">
    <property type="protein sequence ID" value="SJZ68137.1"/>
    <property type="molecule type" value="Genomic_DNA"/>
</dbReference>
<dbReference type="InterPro" id="IPR011051">
    <property type="entry name" value="RmlC_Cupin_sf"/>
</dbReference>
<organism evidence="2 3">
    <name type="scientific">Trichlorobacter thiogenes</name>
    <dbReference type="NCBI Taxonomy" id="115783"/>
    <lineage>
        <taxon>Bacteria</taxon>
        <taxon>Pseudomonadati</taxon>
        <taxon>Thermodesulfobacteriota</taxon>
        <taxon>Desulfuromonadia</taxon>
        <taxon>Geobacterales</taxon>
        <taxon>Geobacteraceae</taxon>
        <taxon>Trichlorobacter</taxon>
    </lineage>
</organism>
<dbReference type="RefSeq" id="WP_078789680.1">
    <property type="nucleotide sequence ID" value="NZ_FUWR01000005.1"/>
</dbReference>
<dbReference type="Proteomes" id="UP000190102">
    <property type="component" value="Unassembled WGS sequence"/>
</dbReference>
<dbReference type="CDD" id="cd02208">
    <property type="entry name" value="cupin_RmlC-like"/>
    <property type="match status" value="1"/>
</dbReference>
<evidence type="ECO:0000313" key="2">
    <source>
        <dbReference type="EMBL" id="SJZ68137.1"/>
    </source>
</evidence>
<name>A0A1T4MMS2_9BACT</name>
<gene>
    <name evidence="2" type="ORF">SAMN02745119_01367</name>
</gene>
<accession>A0A1T4MMS2</accession>
<dbReference type="InterPro" id="IPR014710">
    <property type="entry name" value="RmlC-like_jellyroll"/>
</dbReference>